<sequence>MRTSTNTRFSQCGFHHMALRAVNFDASLAFYTEGLGFPVAHSWGEGEKRIALLDLGDGNYLELFACPEGTEIVGGNQFFHLALRSIDVDSDIEKVRLLGCPITIEPKSVEVNGKTIRVGFFLGPEGETLEFFQNDEL</sequence>
<accession>A0A7W9W7E1</accession>
<keyword evidence="2" id="KW-0456">Lyase</keyword>
<dbReference type="InterPro" id="IPR029068">
    <property type="entry name" value="Glyas_Bleomycin-R_OHBP_Dase"/>
</dbReference>
<evidence type="ECO:0000313" key="3">
    <source>
        <dbReference type="Proteomes" id="UP000520814"/>
    </source>
</evidence>
<evidence type="ECO:0000313" key="2">
    <source>
        <dbReference type="EMBL" id="MBB6051000.1"/>
    </source>
</evidence>
<dbReference type="PROSITE" id="PS51819">
    <property type="entry name" value="VOC"/>
    <property type="match status" value="1"/>
</dbReference>
<dbReference type="RefSeq" id="WP_184196992.1">
    <property type="nucleotide sequence ID" value="NZ_JACHGW010000002.1"/>
</dbReference>
<dbReference type="EMBL" id="JACHGW010000002">
    <property type="protein sequence ID" value="MBB6051000.1"/>
    <property type="molecule type" value="Genomic_DNA"/>
</dbReference>
<name>A0A7W9W7E1_ARMRO</name>
<gene>
    <name evidence="2" type="ORF">HNQ39_002791</name>
</gene>
<dbReference type="SUPFAM" id="SSF54593">
    <property type="entry name" value="Glyoxalase/Bleomycin resistance protein/Dihydroxybiphenyl dioxygenase"/>
    <property type="match status" value="1"/>
</dbReference>
<protein>
    <submittedName>
        <fullName evidence="2">Catechol 2,3-dioxygenase-like lactoylglutathione lyase family enzyme</fullName>
    </submittedName>
</protein>
<keyword evidence="2" id="KW-0560">Oxidoreductase</keyword>
<dbReference type="GO" id="GO:0016829">
    <property type="term" value="F:lyase activity"/>
    <property type="evidence" value="ECO:0007669"/>
    <property type="project" value="UniProtKB-KW"/>
</dbReference>
<dbReference type="Gene3D" id="3.10.180.10">
    <property type="entry name" value="2,3-Dihydroxybiphenyl 1,2-Dioxygenase, domain 1"/>
    <property type="match status" value="1"/>
</dbReference>
<dbReference type="InterPro" id="IPR004360">
    <property type="entry name" value="Glyas_Fos-R_dOase_dom"/>
</dbReference>
<keyword evidence="3" id="KW-1185">Reference proteome</keyword>
<evidence type="ECO:0000259" key="1">
    <source>
        <dbReference type="PROSITE" id="PS51819"/>
    </source>
</evidence>
<dbReference type="InterPro" id="IPR037523">
    <property type="entry name" value="VOC_core"/>
</dbReference>
<comment type="caution">
    <text evidence="2">The sequence shown here is derived from an EMBL/GenBank/DDBJ whole genome shotgun (WGS) entry which is preliminary data.</text>
</comment>
<dbReference type="CDD" id="cd06587">
    <property type="entry name" value="VOC"/>
    <property type="match status" value="1"/>
</dbReference>
<dbReference type="GO" id="GO:0051213">
    <property type="term" value="F:dioxygenase activity"/>
    <property type="evidence" value="ECO:0007669"/>
    <property type="project" value="UniProtKB-KW"/>
</dbReference>
<reference evidence="2 3" key="1">
    <citation type="submission" date="2020-08" db="EMBL/GenBank/DDBJ databases">
        <title>Genomic Encyclopedia of Type Strains, Phase IV (KMG-IV): sequencing the most valuable type-strain genomes for metagenomic binning, comparative biology and taxonomic classification.</title>
        <authorList>
            <person name="Goeker M."/>
        </authorList>
    </citation>
    <scope>NUCLEOTIDE SEQUENCE [LARGE SCALE GENOMIC DNA]</scope>
    <source>
        <strain evidence="2 3">DSM 23562</strain>
    </source>
</reference>
<organism evidence="2 3">
    <name type="scientific">Armatimonas rosea</name>
    <dbReference type="NCBI Taxonomy" id="685828"/>
    <lineage>
        <taxon>Bacteria</taxon>
        <taxon>Bacillati</taxon>
        <taxon>Armatimonadota</taxon>
        <taxon>Armatimonadia</taxon>
        <taxon>Armatimonadales</taxon>
        <taxon>Armatimonadaceae</taxon>
        <taxon>Armatimonas</taxon>
    </lineage>
</organism>
<dbReference type="AlphaFoldDB" id="A0A7W9W7E1"/>
<keyword evidence="2" id="KW-0223">Dioxygenase</keyword>
<proteinExistence type="predicted"/>
<feature type="domain" description="VOC" evidence="1">
    <location>
        <begin position="13"/>
        <end position="134"/>
    </location>
</feature>
<dbReference type="Pfam" id="PF00903">
    <property type="entry name" value="Glyoxalase"/>
    <property type="match status" value="1"/>
</dbReference>
<dbReference type="Proteomes" id="UP000520814">
    <property type="component" value="Unassembled WGS sequence"/>
</dbReference>